<reference evidence="2" key="2">
    <citation type="submission" date="2015-03" db="EMBL/GenBank/DDBJ databases">
        <title>Genome sequence of Paenibacillus beijingensis strain DSM 24997T.</title>
        <authorList>
            <person name="Kwak Y."/>
            <person name="Shin J.-H."/>
        </authorList>
    </citation>
    <scope>NUCLEOTIDE SEQUENCE [LARGE SCALE GENOMIC DNA]</scope>
    <source>
        <strain evidence="2">DSM 24997</strain>
    </source>
</reference>
<dbReference type="PATRIC" id="fig|1126833.4.peg.4416"/>
<dbReference type="GO" id="GO:0016787">
    <property type="term" value="F:hydrolase activity"/>
    <property type="evidence" value="ECO:0007669"/>
    <property type="project" value="UniProtKB-KW"/>
</dbReference>
<dbReference type="RefSeq" id="WP_045671875.1">
    <property type="nucleotide sequence ID" value="NZ_CP011058.1"/>
</dbReference>
<dbReference type="InterPro" id="IPR038300">
    <property type="entry name" value="SASP_sf_alpha/beta"/>
</dbReference>
<protein>
    <submittedName>
        <fullName evidence="1">Alpha/beta hydrolase</fullName>
    </submittedName>
</protein>
<dbReference type="GO" id="GO:0003690">
    <property type="term" value="F:double-stranded DNA binding"/>
    <property type="evidence" value="ECO:0007669"/>
    <property type="project" value="InterPro"/>
</dbReference>
<dbReference type="Proteomes" id="UP000032633">
    <property type="component" value="Chromosome"/>
</dbReference>
<dbReference type="GO" id="GO:0006265">
    <property type="term" value="P:DNA topological change"/>
    <property type="evidence" value="ECO:0007669"/>
    <property type="project" value="InterPro"/>
</dbReference>
<dbReference type="KEGG" id="pbj:VN24_20075"/>
<gene>
    <name evidence="1" type="ORF">VN24_20075</name>
</gene>
<dbReference type="OrthoDB" id="1683773at2"/>
<dbReference type="AlphaFoldDB" id="A0A0D5NNE7"/>
<accession>A0A0D5NNE7</accession>
<evidence type="ECO:0000313" key="2">
    <source>
        <dbReference type="Proteomes" id="UP000032633"/>
    </source>
</evidence>
<sequence>MSRRRRRLAVPGAEQGLQTFKAEVMRQAGYAVDANRPDDVKYEVARTIGVPLRQGDNGHLTTEEAGSVGGQIGGTMVREMIRLAQERLAQSGNKL</sequence>
<keyword evidence="2" id="KW-1185">Reference proteome</keyword>
<proteinExistence type="predicted"/>
<organism evidence="1 2">
    <name type="scientific">Paenibacillus beijingensis</name>
    <dbReference type="NCBI Taxonomy" id="1126833"/>
    <lineage>
        <taxon>Bacteria</taxon>
        <taxon>Bacillati</taxon>
        <taxon>Bacillota</taxon>
        <taxon>Bacilli</taxon>
        <taxon>Bacillales</taxon>
        <taxon>Paenibacillaceae</taxon>
        <taxon>Paenibacillus</taxon>
    </lineage>
</organism>
<dbReference type="EMBL" id="CP011058">
    <property type="protein sequence ID" value="AJY76448.1"/>
    <property type="molecule type" value="Genomic_DNA"/>
</dbReference>
<dbReference type="Gene3D" id="6.10.10.80">
    <property type="entry name" value="Small, acid-soluble spore protein, alpha/beta type-like"/>
    <property type="match status" value="1"/>
</dbReference>
<reference evidence="1 2" key="1">
    <citation type="journal article" date="2015" name="J. Biotechnol.">
        <title>Complete genome sequence of Paenibacillus beijingensis 7188(T) (=DSM 24997(T)), a novel rhizobacterium from jujube garden soil.</title>
        <authorList>
            <person name="Kwak Y."/>
            <person name="Shin J.H."/>
        </authorList>
    </citation>
    <scope>NUCLEOTIDE SEQUENCE [LARGE SCALE GENOMIC DNA]</scope>
    <source>
        <strain evidence="1 2">DSM 24997</strain>
    </source>
</reference>
<dbReference type="Pfam" id="PF00269">
    <property type="entry name" value="SASP"/>
    <property type="match status" value="1"/>
</dbReference>
<dbReference type="STRING" id="1126833.VN24_20075"/>
<keyword evidence="1" id="KW-0378">Hydrolase</keyword>
<dbReference type="HOGENOM" id="CLU_169738_0_1_9"/>
<dbReference type="InterPro" id="IPR001448">
    <property type="entry name" value="SASP_alpha/beta-type"/>
</dbReference>
<evidence type="ECO:0000313" key="1">
    <source>
        <dbReference type="EMBL" id="AJY76448.1"/>
    </source>
</evidence>
<name>A0A0D5NNE7_9BACL</name>